<keyword evidence="8" id="KW-0963">Cytoplasm</keyword>
<sequence>MPQEAPEDAGEPVLPVLRSLNTGIPVKAVFANHSHRVVQPIWIDFDGRPQQYNVIQPGTGRKMNTYVGHPWLFRDADTDDPLRVNSKELFLPKPEEDGMHSFAKITLPVLSLKERALQVVRRLVRPEDYRSLEIGRSLHEDLEDQPSVLKDMRLIIQRVEQRLLEDGQTRRQDPY</sequence>
<evidence type="ECO:0000256" key="12">
    <source>
        <dbReference type="ARBA" id="ARBA00023242"/>
    </source>
</evidence>
<dbReference type="InterPro" id="IPR024048">
    <property type="entry name" value="VHL_alpha_dom"/>
</dbReference>
<comment type="similarity">
    <text evidence="6">Belongs to the VHL family.</text>
</comment>
<dbReference type="GO" id="GO:0010468">
    <property type="term" value="P:regulation of gene expression"/>
    <property type="evidence" value="ECO:0007669"/>
    <property type="project" value="UniProtKB-ARBA"/>
</dbReference>
<dbReference type="Pfam" id="PF01847">
    <property type="entry name" value="VHL"/>
    <property type="match status" value="1"/>
</dbReference>
<comment type="pathway">
    <text evidence="5">Protein modification; protein ubiquitination.</text>
</comment>
<keyword evidence="7" id="KW-1003">Cell membrane</keyword>
<comment type="subcellular location">
    <subcellularLocation>
        <location evidence="2">Cell membrane</location>
        <topology evidence="2">Peripheral membrane protein</topology>
    </subcellularLocation>
    <subcellularLocation>
        <location evidence="4">Cytoplasm</location>
    </subcellularLocation>
    <subcellularLocation>
        <location evidence="3">Endoplasmic reticulum</location>
    </subcellularLocation>
    <subcellularLocation>
        <location evidence="1">Nucleus</location>
    </subcellularLocation>
</comment>
<keyword evidence="19" id="KW-1185">Reference proteome</keyword>
<dbReference type="FunFam" id="1.10.750.10:FF:000001">
    <property type="entry name" value="von Hippel-Lindau disease tumor suppressor"/>
    <property type="match status" value="1"/>
</dbReference>
<evidence type="ECO:0000256" key="1">
    <source>
        <dbReference type="ARBA" id="ARBA00004123"/>
    </source>
</evidence>
<evidence type="ECO:0000256" key="9">
    <source>
        <dbReference type="ARBA" id="ARBA00022786"/>
    </source>
</evidence>
<dbReference type="Pfam" id="PF17211">
    <property type="entry name" value="VHL_C"/>
    <property type="match status" value="1"/>
</dbReference>
<keyword evidence="11" id="KW-0472">Membrane</keyword>
<dbReference type="GeneTree" id="ENSGT00390000014353"/>
<evidence type="ECO:0000256" key="8">
    <source>
        <dbReference type="ARBA" id="ARBA00022490"/>
    </source>
</evidence>
<comment type="function">
    <text evidence="13">Involved in the ubiquitination and subsequent proteasomal degradation via the von Hippel-Lindau ubiquitination complex. Seems to act as a target recruitment subunit in the E3 ubiquitin ligase complex and recruits hydroxylated hypoxia-inducible factor (HIF) under normoxic conditions. Involved in transcriptional repression through interaction with HIF1A, HIF1AN and histone deacetylases. Ubiquitinates, in an oxygen-responsive manner, ADRB2. Acts as a negative regulator of mTORC1 by promoting ubiquitination and degradation of RPTOR.</text>
</comment>
<dbReference type="OMA" id="MNQRVEQ"/>
<dbReference type="SUPFAM" id="SSF49468">
    <property type="entry name" value="VHL"/>
    <property type="match status" value="1"/>
</dbReference>
<evidence type="ECO:0000256" key="14">
    <source>
        <dbReference type="ARBA" id="ARBA00072532"/>
    </source>
</evidence>
<dbReference type="CDD" id="cd05468">
    <property type="entry name" value="pVHL"/>
    <property type="match status" value="1"/>
</dbReference>
<dbReference type="Gene3D" id="2.60.40.780">
    <property type="entry name" value="von Hippel-Lindau disease tumour suppressor, beta domain"/>
    <property type="match status" value="1"/>
</dbReference>
<evidence type="ECO:0000256" key="11">
    <source>
        <dbReference type="ARBA" id="ARBA00023136"/>
    </source>
</evidence>
<organism evidence="18 19">
    <name type="scientific">Gadus morhua</name>
    <name type="common">Atlantic cod</name>
    <dbReference type="NCBI Taxonomy" id="8049"/>
    <lineage>
        <taxon>Eukaryota</taxon>
        <taxon>Metazoa</taxon>
        <taxon>Chordata</taxon>
        <taxon>Craniata</taxon>
        <taxon>Vertebrata</taxon>
        <taxon>Euteleostomi</taxon>
        <taxon>Actinopterygii</taxon>
        <taxon>Neopterygii</taxon>
        <taxon>Teleostei</taxon>
        <taxon>Neoteleostei</taxon>
        <taxon>Acanthomorphata</taxon>
        <taxon>Zeiogadaria</taxon>
        <taxon>Gadariae</taxon>
        <taxon>Gadiformes</taxon>
        <taxon>Gadoidei</taxon>
        <taxon>Gadidae</taxon>
        <taxon>Gadus</taxon>
    </lineage>
</organism>
<accession>A0A8C4Z690</accession>
<evidence type="ECO:0000259" key="16">
    <source>
        <dbReference type="Pfam" id="PF01847"/>
    </source>
</evidence>
<evidence type="ECO:0000256" key="10">
    <source>
        <dbReference type="ARBA" id="ARBA00022824"/>
    </source>
</evidence>
<evidence type="ECO:0000259" key="17">
    <source>
        <dbReference type="Pfam" id="PF17211"/>
    </source>
</evidence>
<dbReference type="InterPro" id="IPR037139">
    <property type="entry name" value="VHL_alpha_dom_sf"/>
</dbReference>
<dbReference type="Proteomes" id="UP000694546">
    <property type="component" value="Chromosome 13"/>
</dbReference>
<dbReference type="InterPro" id="IPR022772">
    <property type="entry name" value="VHL_tumour_suppress_b/a_dom"/>
</dbReference>
<dbReference type="InterPro" id="IPR037140">
    <property type="entry name" value="VHL_beta_dom_sf"/>
</dbReference>
<feature type="domain" description="von Hippel-Lindau disease tumour suppressor alpha" evidence="17">
    <location>
        <begin position="111"/>
        <end position="158"/>
    </location>
</feature>
<name>A0A8C4Z690_GADMO</name>
<keyword evidence="12" id="KW-0539">Nucleus</keyword>
<dbReference type="OrthoDB" id="413400at2759"/>
<keyword evidence="9" id="KW-0833">Ubl conjugation pathway</keyword>
<gene>
    <name evidence="18" type="primary">vhl</name>
</gene>
<evidence type="ECO:0000313" key="18">
    <source>
        <dbReference type="Ensembl" id="ENSGMOP00000008180.2"/>
    </source>
</evidence>
<evidence type="ECO:0000313" key="19">
    <source>
        <dbReference type="Proteomes" id="UP000694546"/>
    </source>
</evidence>
<dbReference type="GO" id="GO:0001666">
    <property type="term" value="P:response to hypoxia"/>
    <property type="evidence" value="ECO:0007669"/>
    <property type="project" value="UniProtKB-ARBA"/>
</dbReference>
<evidence type="ECO:0000256" key="7">
    <source>
        <dbReference type="ARBA" id="ARBA00022475"/>
    </source>
</evidence>
<dbReference type="GO" id="GO:0005783">
    <property type="term" value="C:endoplasmic reticulum"/>
    <property type="evidence" value="ECO:0007669"/>
    <property type="project" value="UniProtKB-SubCell"/>
</dbReference>
<dbReference type="AlphaFoldDB" id="A0A8C4Z690"/>
<reference evidence="18" key="1">
    <citation type="submission" date="2025-08" db="UniProtKB">
        <authorList>
            <consortium name="Ensembl"/>
        </authorList>
    </citation>
    <scope>IDENTIFICATION</scope>
</reference>
<dbReference type="FunFam" id="2.60.40.780:FF:000001">
    <property type="entry name" value="von Hippel-Lindau disease tumor suppressor"/>
    <property type="match status" value="1"/>
</dbReference>
<dbReference type="InterPro" id="IPR036208">
    <property type="entry name" value="VHL_sf"/>
</dbReference>
<evidence type="ECO:0000256" key="2">
    <source>
        <dbReference type="ARBA" id="ARBA00004202"/>
    </source>
</evidence>
<feature type="domain" description="von Hippel-Lindau disease tumour suppressor beta" evidence="16">
    <location>
        <begin position="17"/>
        <end position="98"/>
    </location>
</feature>
<protein>
    <recommendedName>
        <fullName evidence="14">von Hippel-Lindau disease tumor suppressor</fullName>
    </recommendedName>
    <alternativeName>
        <fullName evidence="15">pVHL</fullName>
    </alternativeName>
</protein>
<dbReference type="GO" id="GO:0005886">
    <property type="term" value="C:plasma membrane"/>
    <property type="evidence" value="ECO:0007669"/>
    <property type="project" value="UniProtKB-SubCell"/>
</dbReference>
<evidence type="ECO:0000256" key="15">
    <source>
        <dbReference type="ARBA" id="ARBA00080646"/>
    </source>
</evidence>
<dbReference type="Gene3D" id="1.10.750.10">
    <property type="entry name" value="von Hippel-Lindau disease tumour suppressor, alpha domain"/>
    <property type="match status" value="1"/>
</dbReference>
<dbReference type="GO" id="GO:0005634">
    <property type="term" value="C:nucleus"/>
    <property type="evidence" value="ECO:0007669"/>
    <property type="project" value="UniProtKB-SubCell"/>
</dbReference>
<evidence type="ECO:0000256" key="6">
    <source>
        <dbReference type="ARBA" id="ARBA00010057"/>
    </source>
</evidence>
<evidence type="ECO:0000256" key="3">
    <source>
        <dbReference type="ARBA" id="ARBA00004240"/>
    </source>
</evidence>
<evidence type="ECO:0000256" key="5">
    <source>
        <dbReference type="ARBA" id="ARBA00004906"/>
    </source>
</evidence>
<evidence type="ECO:0000256" key="4">
    <source>
        <dbReference type="ARBA" id="ARBA00004496"/>
    </source>
</evidence>
<dbReference type="Ensembl" id="ENSGMOT00000008414.2">
    <property type="protein sequence ID" value="ENSGMOP00000008180.2"/>
    <property type="gene ID" value="ENSGMOG00000007647.2"/>
</dbReference>
<proteinExistence type="inferred from homology"/>
<dbReference type="InterPro" id="IPR024053">
    <property type="entry name" value="VHL_beta_dom"/>
</dbReference>
<reference evidence="18" key="2">
    <citation type="submission" date="2025-09" db="UniProtKB">
        <authorList>
            <consortium name="Ensembl"/>
        </authorList>
    </citation>
    <scope>IDENTIFICATION</scope>
</reference>
<keyword evidence="10" id="KW-0256">Endoplasmic reticulum</keyword>
<evidence type="ECO:0000256" key="13">
    <source>
        <dbReference type="ARBA" id="ARBA00059036"/>
    </source>
</evidence>